<dbReference type="Gene3D" id="3.40.50.410">
    <property type="entry name" value="von Willebrand factor, type A domain"/>
    <property type="match status" value="1"/>
</dbReference>
<dbReference type="InterPro" id="IPR003325">
    <property type="entry name" value="TerD"/>
</dbReference>
<protein>
    <submittedName>
        <fullName evidence="2">General stress protein 16U</fullName>
    </submittedName>
</protein>
<proteinExistence type="predicted"/>
<dbReference type="PANTHER" id="PTHR32097:SF3">
    <property type="entry name" value="TELLURITE RESISTANCE PROTEIN"/>
    <property type="match status" value="1"/>
</dbReference>
<dbReference type="SUPFAM" id="SSF53300">
    <property type="entry name" value="vWA-like"/>
    <property type="match status" value="1"/>
</dbReference>
<dbReference type="SMART" id="SM00327">
    <property type="entry name" value="VWA"/>
    <property type="match status" value="1"/>
</dbReference>
<dbReference type="PATRIC" id="fig|476652.3.peg.584"/>
<dbReference type="Proteomes" id="UP000036356">
    <property type="component" value="Unassembled WGS sequence"/>
</dbReference>
<gene>
    <name evidence="2" type="primary">yceD_1</name>
    <name evidence="2" type="ORF">DEAC_c05740</name>
</gene>
<organism evidence="2 3">
    <name type="scientific">Desulfosporosinus acididurans</name>
    <dbReference type="NCBI Taxonomy" id="476652"/>
    <lineage>
        <taxon>Bacteria</taxon>
        <taxon>Bacillati</taxon>
        <taxon>Bacillota</taxon>
        <taxon>Clostridia</taxon>
        <taxon>Eubacteriales</taxon>
        <taxon>Desulfitobacteriaceae</taxon>
        <taxon>Desulfosporosinus</taxon>
    </lineage>
</organism>
<keyword evidence="3" id="KW-1185">Reference proteome</keyword>
<accession>A0A0J1FVN0</accession>
<dbReference type="STRING" id="476652.DEAC_c05740"/>
<name>A0A0J1FVN0_9FIRM</name>
<dbReference type="InterPro" id="IPR019303">
    <property type="entry name" value="vWA_TerF_C"/>
</dbReference>
<dbReference type="InterPro" id="IPR051324">
    <property type="entry name" value="Stress/Tellurium_Resist"/>
</dbReference>
<dbReference type="Pfam" id="PF02342">
    <property type="entry name" value="TerD"/>
    <property type="match status" value="1"/>
</dbReference>
<dbReference type="InterPro" id="IPR036465">
    <property type="entry name" value="vWFA_dom_sf"/>
</dbReference>
<evidence type="ECO:0000313" key="2">
    <source>
        <dbReference type="EMBL" id="KLU67362.1"/>
    </source>
</evidence>
<dbReference type="RefSeq" id="WP_047808513.1">
    <property type="nucleotide sequence ID" value="NZ_LDZY01000002.1"/>
</dbReference>
<dbReference type="AlphaFoldDB" id="A0A0J1FVN0"/>
<dbReference type="CDD" id="cd00198">
    <property type="entry name" value="vWFA"/>
    <property type="match status" value="1"/>
</dbReference>
<sequence length="447" mass="49907">MKSLIQGEKVKIQDYISEQEIEVTIALNSAMTVDISCFGLDEKRQLSDDRYMIFYNQMNSPENSLQMIANSNGKGRFKVDLNKVPTSIKTMVFTAAIDGEGVMSQISSGFISFADRNGEQLRYDFTSLNFNKERAIIFAELYFRDSWRINVIGSGFDGGLSALLKHFGGEEVKTAETLQNDLQTSNSSVAAPEVSSKKISLEKKMEQKAPAILSLAKKAAISLKKVGLESHCAKVALCLDISGSMSSLYRSGKMQEFAEKILALGCKFDDDGSIDLFLFGSKAHEAGDMSINNFDGFVSRTLKKYPLEGGTHYGKAIKMIRDFYAPGFKQSGLPVYVMFVTDGAPFDRDYTKKQLSEASHEPIFWQFMAIGKSKKDVISNGGRFFARLAASDFTFLEELDTMSGRYVDNANFFSVENPSQISDDHLYDLLMSEYPNWLKEARQKSIL</sequence>
<dbReference type="InterPro" id="IPR002035">
    <property type="entry name" value="VWF_A"/>
</dbReference>
<evidence type="ECO:0000313" key="3">
    <source>
        <dbReference type="Proteomes" id="UP000036356"/>
    </source>
</evidence>
<feature type="domain" description="VWFA" evidence="1">
    <location>
        <begin position="234"/>
        <end position="430"/>
    </location>
</feature>
<comment type="caution">
    <text evidence="2">The sequence shown here is derived from an EMBL/GenBank/DDBJ whole genome shotgun (WGS) entry which is preliminary data.</text>
</comment>
<dbReference type="Gene3D" id="2.60.60.30">
    <property type="entry name" value="sav2460 like domains"/>
    <property type="match status" value="1"/>
</dbReference>
<dbReference type="Pfam" id="PF10138">
    <property type="entry name" value="vWA-TerF-like"/>
    <property type="match status" value="1"/>
</dbReference>
<evidence type="ECO:0000259" key="1">
    <source>
        <dbReference type="PROSITE" id="PS50234"/>
    </source>
</evidence>
<dbReference type="PANTHER" id="PTHR32097">
    <property type="entry name" value="CAMP-BINDING PROTEIN 1-RELATED"/>
    <property type="match status" value="1"/>
</dbReference>
<dbReference type="EMBL" id="LDZY01000002">
    <property type="protein sequence ID" value="KLU67362.1"/>
    <property type="molecule type" value="Genomic_DNA"/>
</dbReference>
<reference evidence="2 3" key="1">
    <citation type="submission" date="2015-06" db="EMBL/GenBank/DDBJ databases">
        <title>Draft genome of the moderately acidophilic sulfate reducer Candidatus Desulfosporosinus acididurans strain M1.</title>
        <authorList>
            <person name="Poehlein A."/>
            <person name="Petzsch P."/>
            <person name="Johnson B.D."/>
            <person name="Schloemann M."/>
            <person name="Daniel R."/>
            <person name="Muehling M."/>
        </authorList>
    </citation>
    <scope>NUCLEOTIDE SEQUENCE [LARGE SCALE GENOMIC DNA]</scope>
    <source>
        <strain evidence="2 3">M1</strain>
    </source>
</reference>
<dbReference type="CDD" id="cd06974">
    <property type="entry name" value="TerD_like"/>
    <property type="match status" value="1"/>
</dbReference>
<dbReference type="PROSITE" id="PS50234">
    <property type="entry name" value="VWFA"/>
    <property type="match status" value="1"/>
</dbReference>